<proteinExistence type="predicted"/>
<name>A0A8S5LJH9_9CAUD</name>
<sequence>MPAMIIPPSQTQIITLQRLYHTTIVGTSDLESFEYVWYW</sequence>
<reference evidence="1" key="1">
    <citation type="journal article" date="2021" name="Proc. Natl. Acad. Sci. U.S.A.">
        <title>A Catalog of Tens of Thousands of Viruses from Human Metagenomes Reveals Hidden Associations with Chronic Diseases.</title>
        <authorList>
            <person name="Tisza M.J."/>
            <person name="Buck C.B."/>
        </authorList>
    </citation>
    <scope>NUCLEOTIDE SEQUENCE</scope>
    <source>
        <strain evidence="1">Ct3o911</strain>
    </source>
</reference>
<dbReference type="EMBL" id="BK015861">
    <property type="protein sequence ID" value="DAD70212.1"/>
    <property type="molecule type" value="Genomic_DNA"/>
</dbReference>
<protein>
    <submittedName>
        <fullName evidence="1">Uncharacterized protein</fullName>
    </submittedName>
</protein>
<accession>A0A8S5LJH9</accession>
<evidence type="ECO:0000313" key="1">
    <source>
        <dbReference type="EMBL" id="DAD70212.1"/>
    </source>
</evidence>
<organism evidence="1">
    <name type="scientific">Siphoviridae sp. ct3o911</name>
    <dbReference type="NCBI Taxonomy" id="2827560"/>
    <lineage>
        <taxon>Viruses</taxon>
        <taxon>Duplodnaviria</taxon>
        <taxon>Heunggongvirae</taxon>
        <taxon>Uroviricota</taxon>
        <taxon>Caudoviricetes</taxon>
    </lineage>
</organism>